<evidence type="ECO:0000313" key="1">
    <source>
        <dbReference type="EMBL" id="QBZ64282.1"/>
    </source>
</evidence>
<accession>A0A4P7NQ24</accession>
<protein>
    <submittedName>
        <fullName evidence="1">Uncharacterized protein</fullName>
    </submittedName>
</protein>
<sequence length="181" mass="20197">MPLRIHIEGPLVSIQKLLPAEVWNHDVCDHPFPQPGGPGLARLTFDELYGQAVRPRFPGDLVVRDEYLGWCGDPPDPITHFDYYGITFDHLVPVNDPDPDVLQINIIEIEAKEGAYADGLNYAKANLRLAVELDDYNGKILAVPRCCTTRKGTTDRLRVNGSVAERDKKAQAQRGHSDLQT</sequence>
<dbReference type="EMBL" id="CP034209">
    <property type="protein sequence ID" value="QBZ64282.1"/>
    <property type="molecule type" value="Genomic_DNA"/>
</dbReference>
<gene>
    <name evidence="1" type="ORF">PoMZ_05977</name>
</gene>
<reference evidence="1 2" key="1">
    <citation type="journal article" date="2019" name="Mol. Biol. Evol.">
        <title>Blast fungal genomes show frequent chromosomal changes, gene gains and losses, and effector gene turnover.</title>
        <authorList>
            <person name="Gomez Luciano L.B."/>
            <person name="Jason Tsai I."/>
            <person name="Chuma I."/>
            <person name="Tosa Y."/>
            <person name="Chen Y.H."/>
            <person name="Li J.Y."/>
            <person name="Li M.Y."/>
            <person name="Jade Lu M.Y."/>
            <person name="Nakayashiki H."/>
            <person name="Li W.H."/>
        </authorList>
    </citation>
    <scope>NUCLEOTIDE SEQUENCE [LARGE SCALE GENOMIC DNA]</scope>
    <source>
        <strain evidence="1">MZ5-1-6</strain>
    </source>
</reference>
<organism evidence="1 2">
    <name type="scientific">Pyricularia oryzae</name>
    <name type="common">Rice blast fungus</name>
    <name type="synonym">Magnaporthe oryzae</name>
    <dbReference type="NCBI Taxonomy" id="318829"/>
    <lineage>
        <taxon>Eukaryota</taxon>
        <taxon>Fungi</taxon>
        <taxon>Dikarya</taxon>
        <taxon>Ascomycota</taxon>
        <taxon>Pezizomycotina</taxon>
        <taxon>Sordariomycetes</taxon>
        <taxon>Sordariomycetidae</taxon>
        <taxon>Magnaporthales</taxon>
        <taxon>Pyriculariaceae</taxon>
        <taxon>Pyricularia</taxon>
    </lineage>
</organism>
<evidence type="ECO:0000313" key="2">
    <source>
        <dbReference type="Proteomes" id="UP000294847"/>
    </source>
</evidence>
<dbReference type="AlphaFoldDB" id="A0A4P7NQ24"/>
<proteinExistence type="predicted"/>
<name>A0A4P7NQ24_PYROR</name>
<dbReference type="Proteomes" id="UP000294847">
    <property type="component" value="Chromosome 6"/>
</dbReference>